<dbReference type="RefSeq" id="WP_173083732.1">
    <property type="nucleotide sequence ID" value="NZ_BLTE01000007.1"/>
</dbReference>
<dbReference type="Proteomes" id="UP000494245">
    <property type="component" value="Unassembled WGS sequence"/>
</dbReference>
<evidence type="ECO:0000259" key="4">
    <source>
        <dbReference type="Pfam" id="PF01464"/>
    </source>
</evidence>
<dbReference type="PROSITE" id="PS00922">
    <property type="entry name" value="TRANSGLYCOSYLASE"/>
    <property type="match status" value="1"/>
</dbReference>
<dbReference type="GO" id="GO:0008933">
    <property type="term" value="F:peptidoglycan lytic transglycosylase activity"/>
    <property type="evidence" value="ECO:0007669"/>
    <property type="project" value="InterPro"/>
</dbReference>
<evidence type="ECO:0000313" key="6">
    <source>
        <dbReference type="Proteomes" id="UP000494245"/>
    </source>
</evidence>
<dbReference type="InterPro" id="IPR000189">
    <property type="entry name" value="Transglyc_AS"/>
</dbReference>
<evidence type="ECO:0000256" key="2">
    <source>
        <dbReference type="SAM" id="MobiDB-lite"/>
    </source>
</evidence>
<evidence type="ECO:0000256" key="3">
    <source>
        <dbReference type="SAM" id="SignalP"/>
    </source>
</evidence>
<feature type="chain" id="PRO_5028820541" evidence="3">
    <location>
        <begin position="21"/>
        <end position="786"/>
    </location>
</feature>
<dbReference type="InterPro" id="IPR008258">
    <property type="entry name" value="Transglycosylase_SLT_dom_1"/>
</dbReference>
<dbReference type="EC" id="4.2.2.-" evidence="5"/>
<feature type="compositionally biased region" description="Low complexity" evidence="2">
    <location>
        <begin position="532"/>
        <end position="547"/>
    </location>
</feature>
<gene>
    <name evidence="5" type="primary">slt_1</name>
    <name evidence="5" type="ORF">NNJEOMEG_01896</name>
</gene>
<evidence type="ECO:0000256" key="1">
    <source>
        <dbReference type="ARBA" id="ARBA00007734"/>
    </source>
</evidence>
<proteinExistence type="inferred from homology"/>
<feature type="signal peptide" evidence="3">
    <location>
        <begin position="1"/>
        <end position="20"/>
    </location>
</feature>
<feature type="region of interest" description="Disordered" evidence="2">
    <location>
        <begin position="479"/>
        <end position="547"/>
    </location>
</feature>
<comment type="caution">
    <text evidence="5">The sequence shown here is derived from an EMBL/GenBank/DDBJ whole genome shotgun (WGS) entry which is preliminary data.</text>
</comment>
<keyword evidence="6" id="KW-1185">Reference proteome</keyword>
<dbReference type="InterPro" id="IPR023346">
    <property type="entry name" value="Lysozyme-like_dom_sf"/>
</dbReference>
<dbReference type="Pfam" id="PF01464">
    <property type="entry name" value="SLT"/>
    <property type="match status" value="1"/>
</dbReference>
<dbReference type="AlphaFoldDB" id="A0A6V8LWL6"/>
<feature type="domain" description="Transglycosylase SLT" evidence="4">
    <location>
        <begin position="641"/>
        <end position="745"/>
    </location>
</feature>
<reference evidence="5 6" key="1">
    <citation type="submission" date="2020-04" db="EMBL/GenBank/DDBJ databases">
        <authorList>
            <consortium name="Desulfovibrio sp. FSS-1 genome sequencing consortium"/>
            <person name="Shimoshige H."/>
            <person name="Kobayashi H."/>
            <person name="Maekawa T."/>
        </authorList>
    </citation>
    <scope>NUCLEOTIDE SEQUENCE [LARGE SCALE GENOMIC DNA]</scope>
    <source>
        <strain evidence="5 6">SIID29052-01</strain>
    </source>
</reference>
<protein>
    <submittedName>
        <fullName evidence="5">Soluble lytic murein transglycosylase</fullName>
        <ecNumber evidence="5">4.2.2.-</ecNumber>
    </submittedName>
</protein>
<dbReference type="Pfam" id="PF13432">
    <property type="entry name" value="TPR_16"/>
    <property type="match status" value="2"/>
</dbReference>
<dbReference type="PANTHER" id="PTHR37423:SF2">
    <property type="entry name" value="MEMBRANE-BOUND LYTIC MUREIN TRANSGLYCOSYLASE C"/>
    <property type="match status" value="1"/>
</dbReference>
<dbReference type="GO" id="GO:0016020">
    <property type="term" value="C:membrane"/>
    <property type="evidence" value="ECO:0007669"/>
    <property type="project" value="InterPro"/>
</dbReference>
<name>A0A6V8LWL6_9BACT</name>
<accession>A0A6V8LWL6</accession>
<keyword evidence="5" id="KW-0456">Lyase</keyword>
<dbReference type="SUPFAM" id="SSF48452">
    <property type="entry name" value="TPR-like"/>
    <property type="match status" value="2"/>
</dbReference>
<sequence length="786" mass="83866">MKRSLFALALMLLVSLPALAQDVPGDAPRDLPLPRPLAPNVPGLRDRLAALEARPRTTENALAMGVLRFQNRQHQEALALLEPLASGRSPLSSWAALFAGAARLRLNDPAGALALLASVDPADPVLGDEALLLSAYCQEAQGSPEALSRYRRFLDLAEQPLRAVALWRAGALAGGAGDARAAGEFYRELFTSLPWTVSAEKALPQAQALFRAGRSLFDPDSAEALRQRIETLLDRSQAAKAQPVIDRYAAAPGADPFRAAYLKGKAAYARRDTEKAVQYFEDAARSPDATLAAWALYHQGRALWRFSGPEDARAMEALLTRALEASRSLRDGADLAEASRRLLLLLAVERGRLAEALPLARALADSGPEPTESREQAAWLTGLLRHAQGDQAGALGDFAAFLERFPNSDYAPGAWYWTGRARLEARDPEGARQALRRVLARWPNGYYGMLAARRLAALEAATGVGAPAGAPVAAPLGAGPASGPMSDPASGPASGPDFVAATSPGVAPGSLQAAAPARSSEAPGARPAPLQDAGDPPACPDPAASAPPGAAPFLERAALLEAALLPELAERELGALVQLHPQDPVCVLRYARLAESLGNHAAAVRVVGRAFRSCLARGSREALAPLRELVYPSRHGEQIERNLTGSGVDPDIIRGLIRQESFFDPDAVSGAGAVGLMQLLPSTAKSQAEKYGEKGFKTESLKDPAVNIRFGVRYFLERYREYGGSLPLTLAGYNAGRVKVGVWREFLGGLDQELFVEFIPYTETRDYVKRILGNQAMYGLLYPVAR</sequence>
<dbReference type="GO" id="GO:0000270">
    <property type="term" value="P:peptidoglycan metabolic process"/>
    <property type="evidence" value="ECO:0007669"/>
    <property type="project" value="InterPro"/>
</dbReference>
<dbReference type="Gene3D" id="1.25.40.10">
    <property type="entry name" value="Tetratricopeptide repeat domain"/>
    <property type="match status" value="2"/>
</dbReference>
<evidence type="ECO:0000313" key="5">
    <source>
        <dbReference type="EMBL" id="GFK94057.1"/>
    </source>
</evidence>
<comment type="similarity">
    <text evidence="1">Belongs to the transglycosylase Slt family.</text>
</comment>
<dbReference type="Gene3D" id="1.10.530.10">
    <property type="match status" value="1"/>
</dbReference>
<dbReference type="InterPro" id="IPR011990">
    <property type="entry name" value="TPR-like_helical_dom_sf"/>
</dbReference>
<reference evidence="5 6" key="2">
    <citation type="submission" date="2020-05" db="EMBL/GenBank/DDBJ databases">
        <title>Draft genome sequence of Desulfovibrio sp. strainFSS-1.</title>
        <authorList>
            <person name="Shimoshige H."/>
            <person name="Kobayashi H."/>
            <person name="Maekawa T."/>
        </authorList>
    </citation>
    <scope>NUCLEOTIDE SEQUENCE [LARGE SCALE GENOMIC DNA]</scope>
    <source>
        <strain evidence="5 6">SIID29052-01</strain>
    </source>
</reference>
<organism evidence="5 6">
    <name type="scientific">Fundidesulfovibrio magnetotacticus</name>
    <dbReference type="NCBI Taxonomy" id="2730080"/>
    <lineage>
        <taxon>Bacteria</taxon>
        <taxon>Pseudomonadati</taxon>
        <taxon>Thermodesulfobacteriota</taxon>
        <taxon>Desulfovibrionia</taxon>
        <taxon>Desulfovibrionales</taxon>
        <taxon>Desulfovibrionaceae</taxon>
        <taxon>Fundidesulfovibrio</taxon>
    </lineage>
</organism>
<keyword evidence="3" id="KW-0732">Signal</keyword>
<dbReference type="SUPFAM" id="SSF53955">
    <property type="entry name" value="Lysozyme-like"/>
    <property type="match status" value="1"/>
</dbReference>
<dbReference type="CDD" id="cd13401">
    <property type="entry name" value="Slt70-like"/>
    <property type="match status" value="1"/>
</dbReference>
<dbReference type="EMBL" id="BLTE01000007">
    <property type="protein sequence ID" value="GFK94057.1"/>
    <property type="molecule type" value="Genomic_DNA"/>
</dbReference>
<dbReference type="PANTHER" id="PTHR37423">
    <property type="entry name" value="SOLUBLE LYTIC MUREIN TRANSGLYCOSYLASE-RELATED"/>
    <property type="match status" value="1"/>
</dbReference>